<gene>
    <name evidence="1" type="ORF">SBA1_910020</name>
</gene>
<proteinExistence type="predicted"/>
<accession>A0A2U3LC72</accession>
<reference evidence="2" key="1">
    <citation type="submission" date="2018-02" db="EMBL/GenBank/DDBJ databases">
        <authorList>
            <person name="Hausmann B."/>
        </authorList>
    </citation>
    <scope>NUCLEOTIDE SEQUENCE [LARGE SCALE GENOMIC DNA]</scope>
    <source>
        <strain evidence="2">Peat soil MAG SbA1</strain>
    </source>
</reference>
<dbReference type="Proteomes" id="UP000238701">
    <property type="component" value="Unassembled WGS sequence"/>
</dbReference>
<evidence type="ECO:0000313" key="2">
    <source>
        <dbReference type="Proteomes" id="UP000238701"/>
    </source>
</evidence>
<sequence>MRRIYGTTEVVPFPFLMTGKEAGHVDHASPQATPPHANAANPDSLEVAPGAEREQLEGWIPTLTSEEELRLALEKAFDYRGDVTITRKDGSKIEGYLFDRCSAATLKDSVVRLYPRNSNEKVSISYADIGGLAFTGRDTAPGRSWEAWMKKYAEKKARGDKDLSLHPEPLE</sequence>
<evidence type="ECO:0000313" key="1">
    <source>
        <dbReference type="EMBL" id="SPF49472.1"/>
    </source>
</evidence>
<organism evidence="1 2">
    <name type="scientific">Candidatus Sulfotelmatobacter kueseliae</name>
    <dbReference type="NCBI Taxonomy" id="2042962"/>
    <lineage>
        <taxon>Bacteria</taxon>
        <taxon>Pseudomonadati</taxon>
        <taxon>Acidobacteriota</taxon>
        <taxon>Terriglobia</taxon>
        <taxon>Terriglobales</taxon>
        <taxon>Candidatus Korobacteraceae</taxon>
        <taxon>Candidatus Sulfotelmatobacter</taxon>
    </lineage>
</organism>
<dbReference type="AlphaFoldDB" id="A0A2U3LC72"/>
<name>A0A2U3LC72_9BACT</name>
<protein>
    <submittedName>
        <fullName evidence="1">Uncharacterized protein</fullName>
    </submittedName>
</protein>
<dbReference type="EMBL" id="OMOD01000190">
    <property type="protein sequence ID" value="SPF49472.1"/>
    <property type="molecule type" value="Genomic_DNA"/>
</dbReference>